<dbReference type="PANTHER" id="PTHR16484">
    <property type="entry name" value="PARTITIONING DEFECTIVE 3 RELATED"/>
    <property type="match status" value="1"/>
</dbReference>
<feature type="region of interest" description="Disordered" evidence="1">
    <location>
        <begin position="587"/>
        <end position="627"/>
    </location>
</feature>
<dbReference type="GO" id="GO:0030010">
    <property type="term" value="P:establishment of cell polarity"/>
    <property type="evidence" value="ECO:0007669"/>
    <property type="project" value="TreeGrafter"/>
</dbReference>
<dbReference type="GO" id="GO:0043296">
    <property type="term" value="C:apical junction complex"/>
    <property type="evidence" value="ECO:0007669"/>
    <property type="project" value="TreeGrafter"/>
</dbReference>
<feature type="compositionally biased region" description="Pro residues" evidence="1">
    <location>
        <begin position="112"/>
        <end position="122"/>
    </location>
</feature>
<dbReference type="GO" id="GO:0000226">
    <property type="term" value="P:microtubule cytoskeleton organization"/>
    <property type="evidence" value="ECO:0007669"/>
    <property type="project" value="TreeGrafter"/>
</dbReference>
<dbReference type="GO" id="GO:0005938">
    <property type="term" value="C:cell cortex"/>
    <property type="evidence" value="ECO:0007669"/>
    <property type="project" value="TreeGrafter"/>
</dbReference>
<dbReference type="Gene3D" id="2.30.42.10">
    <property type="match status" value="2"/>
</dbReference>
<dbReference type="InterPro" id="IPR001478">
    <property type="entry name" value="PDZ"/>
</dbReference>
<dbReference type="Proteomes" id="UP000438429">
    <property type="component" value="Unassembled WGS sequence"/>
</dbReference>
<reference evidence="3 4" key="1">
    <citation type="submission" date="2019-06" db="EMBL/GenBank/DDBJ databases">
        <title>Draft genomes of female and male turbot (Scophthalmus maximus).</title>
        <authorList>
            <person name="Xu H."/>
            <person name="Xu X.-W."/>
            <person name="Shao C."/>
            <person name="Chen S."/>
        </authorList>
    </citation>
    <scope>NUCLEOTIDE SEQUENCE [LARGE SCALE GENOMIC DNA]</scope>
    <source>
        <strain evidence="3">Ysfricsl-2016a</strain>
        <tissue evidence="3">Blood</tissue>
    </source>
</reference>
<feature type="compositionally biased region" description="Basic residues" evidence="1">
    <location>
        <begin position="492"/>
        <end position="501"/>
    </location>
</feature>
<dbReference type="GO" id="GO:0007155">
    <property type="term" value="P:cell adhesion"/>
    <property type="evidence" value="ECO:0007669"/>
    <property type="project" value="TreeGrafter"/>
</dbReference>
<feature type="region of interest" description="Disordered" evidence="1">
    <location>
        <begin position="488"/>
        <end position="508"/>
    </location>
</feature>
<feature type="compositionally biased region" description="Low complexity" evidence="1">
    <location>
        <begin position="97"/>
        <end position="111"/>
    </location>
</feature>
<dbReference type="CDD" id="cd23059">
    <property type="entry name" value="PDZ3_Par3-like"/>
    <property type="match status" value="1"/>
</dbReference>
<feature type="compositionally biased region" description="Basic and acidic residues" evidence="1">
    <location>
        <begin position="839"/>
        <end position="882"/>
    </location>
</feature>
<feature type="compositionally biased region" description="Polar residues" evidence="1">
    <location>
        <begin position="1032"/>
        <end position="1045"/>
    </location>
</feature>
<dbReference type="EMBL" id="VEVO01000002">
    <property type="protein sequence ID" value="KAF0044877.1"/>
    <property type="molecule type" value="Genomic_DNA"/>
</dbReference>
<feature type="compositionally biased region" description="Basic and acidic residues" evidence="1">
    <location>
        <begin position="62"/>
        <end position="72"/>
    </location>
</feature>
<feature type="compositionally biased region" description="Polar residues" evidence="1">
    <location>
        <begin position="305"/>
        <end position="335"/>
    </location>
</feature>
<dbReference type="SMART" id="SM00228">
    <property type="entry name" value="PDZ"/>
    <property type="match status" value="2"/>
</dbReference>
<feature type="domain" description="PDZ" evidence="2">
    <location>
        <begin position="137"/>
        <end position="189"/>
    </location>
</feature>
<feature type="domain" description="PDZ" evidence="2">
    <location>
        <begin position="209"/>
        <end position="284"/>
    </location>
</feature>
<evidence type="ECO:0000256" key="1">
    <source>
        <dbReference type="SAM" id="MobiDB-lite"/>
    </source>
</evidence>
<proteinExistence type="predicted"/>
<evidence type="ECO:0000313" key="4">
    <source>
        <dbReference type="Proteomes" id="UP000438429"/>
    </source>
</evidence>
<dbReference type="AlphaFoldDB" id="A0A6A4TE58"/>
<feature type="region of interest" description="Disordered" evidence="1">
    <location>
        <begin position="720"/>
        <end position="935"/>
    </location>
</feature>
<dbReference type="SUPFAM" id="SSF50156">
    <property type="entry name" value="PDZ domain-like"/>
    <property type="match status" value="2"/>
</dbReference>
<feature type="compositionally biased region" description="Basic residues" evidence="1">
    <location>
        <begin position="798"/>
        <end position="815"/>
    </location>
</feature>
<dbReference type="InterPro" id="IPR036034">
    <property type="entry name" value="PDZ_sf"/>
</dbReference>
<dbReference type="GO" id="GO:0045197">
    <property type="term" value="P:establishment or maintenance of epithelial cell apical/basal polarity"/>
    <property type="evidence" value="ECO:0007669"/>
    <property type="project" value="TreeGrafter"/>
</dbReference>
<dbReference type="GO" id="GO:0008104">
    <property type="term" value="P:intracellular protein localization"/>
    <property type="evidence" value="ECO:0007669"/>
    <property type="project" value="TreeGrafter"/>
</dbReference>
<feature type="compositionally biased region" description="Basic and acidic residues" evidence="1">
    <location>
        <begin position="1105"/>
        <end position="1116"/>
    </location>
</feature>
<comment type="caution">
    <text evidence="3">The sequence shown here is derived from an EMBL/GenBank/DDBJ whole genome shotgun (WGS) entry which is preliminary data.</text>
</comment>
<dbReference type="PANTHER" id="PTHR16484:SF4">
    <property type="entry name" value="PARTITIONING DEFECTIVE 3 HOMOLOG B"/>
    <property type="match status" value="1"/>
</dbReference>
<dbReference type="PROSITE" id="PS50106">
    <property type="entry name" value="PDZ"/>
    <property type="match status" value="2"/>
</dbReference>
<feature type="region of interest" description="Disordered" evidence="1">
    <location>
        <begin position="982"/>
        <end position="1124"/>
    </location>
</feature>
<feature type="region of interest" description="Disordered" evidence="1">
    <location>
        <begin position="30"/>
        <end position="134"/>
    </location>
</feature>
<dbReference type="GO" id="GO:0051660">
    <property type="term" value="P:establishment of centrosome localization"/>
    <property type="evidence" value="ECO:0007669"/>
    <property type="project" value="TreeGrafter"/>
</dbReference>
<dbReference type="GO" id="GO:0016324">
    <property type="term" value="C:apical plasma membrane"/>
    <property type="evidence" value="ECO:0007669"/>
    <property type="project" value="TreeGrafter"/>
</dbReference>
<name>A0A6A4TE58_SCOMX</name>
<dbReference type="FunFam" id="2.30.42.10:FF:000078">
    <property type="entry name" value="Partitioning defective 3 homolog B"/>
    <property type="match status" value="1"/>
</dbReference>
<dbReference type="GO" id="GO:0005912">
    <property type="term" value="C:adherens junction"/>
    <property type="evidence" value="ECO:0007669"/>
    <property type="project" value="TreeGrafter"/>
</dbReference>
<gene>
    <name evidence="3" type="ORF">F2P81_001406</name>
</gene>
<dbReference type="GO" id="GO:0035091">
    <property type="term" value="F:phosphatidylinositol binding"/>
    <property type="evidence" value="ECO:0007669"/>
    <property type="project" value="TreeGrafter"/>
</dbReference>
<feature type="compositionally biased region" description="Polar residues" evidence="1">
    <location>
        <begin position="772"/>
        <end position="786"/>
    </location>
</feature>
<evidence type="ECO:0000259" key="2">
    <source>
        <dbReference type="PROSITE" id="PS50106"/>
    </source>
</evidence>
<feature type="compositionally biased region" description="Basic and acidic residues" evidence="1">
    <location>
        <begin position="788"/>
        <end position="797"/>
    </location>
</feature>
<protein>
    <recommendedName>
        <fullName evidence="2">PDZ domain-containing protein</fullName>
    </recommendedName>
</protein>
<dbReference type="Pfam" id="PF00595">
    <property type="entry name" value="PDZ"/>
    <property type="match status" value="2"/>
</dbReference>
<organism evidence="3 4">
    <name type="scientific">Scophthalmus maximus</name>
    <name type="common">Turbot</name>
    <name type="synonym">Psetta maxima</name>
    <dbReference type="NCBI Taxonomy" id="52904"/>
    <lineage>
        <taxon>Eukaryota</taxon>
        <taxon>Metazoa</taxon>
        <taxon>Chordata</taxon>
        <taxon>Craniata</taxon>
        <taxon>Vertebrata</taxon>
        <taxon>Euteleostomi</taxon>
        <taxon>Actinopterygii</taxon>
        <taxon>Neopterygii</taxon>
        <taxon>Teleostei</taxon>
        <taxon>Neoteleostei</taxon>
        <taxon>Acanthomorphata</taxon>
        <taxon>Carangaria</taxon>
        <taxon>Pleuronectiformes</taxon>
        <taxon>Pleuronectoidei</taxon>
        <taxon>Scophthalmidae</taxon>
        <taxon>Scophthalmus</taxon>
    </lineage>
</organism>
<evidence type="ECO:0000313" key="3">
    <source>
        <dbReference type="EMBL" id="KAF0044877.1"/>
    </source>
</evidence>
<feature type="region of interest" description="Disordered" evidence="1">
    <location>
        <begin position="304"/>
        <end position="399"/>
    </location>
</feature>
<dbReference type="InterPro" id="IPR052213">
    <property type="entry name" value="PAR3"/>
</dbReference>
<sequence length="1124" mass="123009">MSSSSVRLEVVPVAGKLRYEKSLIGQLFTGDGKDSVAKAKSPLVVRAKTDPKPELKLNSNVEVRRPDTRARSPEPPTANPPAEEFQSGYGSSPTPPARAASSSPTPTSRSQSPPPSKSPDPPGLANLTSKKGGKRLKIDLKKGAEGLGFTVVTRDSSVHGPGPILVKNILSRGAAVKDGRLQPGDRILEKGEEASSVVLEDGREQLMYEIPLNESGSAGLGVSLKGNRSRETGEDLGIFIKSIIHGGAAYKDGRLSVNDQLIAVNGESLLGRSNHAAMETLRRSMSSEGNARGTIQLVVLRSPRQMGSATSASNTAPNVSAAHQSNPQKASSNQVRAADACQQQQPPPPRRSSSLLPALRRRASEPLPHSHRQRYTQRPGETHTRHTYRFNQRERRSGYTFGLTQRDVESSDDEGKYAPNGVYRPSTRYEFGFVAHSQTLNGFDGPTEGNLNKGMYDCGYRQGRTRSRMLADTTQGNVALDNVHPFVESNTHGRRSRHARSRTLDAAHSRDTCQSSIYAENIRAMAGQMYGDPPVRSRIPTRCQGDTNAHAATDMYVDAQSHNYAHNRALTRQHHLRYSAAYPTATTNGSYSHYGNEDEESEGGFPPPPSPGAVEEMNRDLPLTPPQHSEFQMPRHIEAAFYGQMANNKDNTPRNRASKSMDMGEFMVACFSELLKYSRAVADESNMGSLVGQKNKPSAGGALGPTLGLWKSSSLESLQTAVSEAKQSHNQAQVPFHRPRPHMVRGRGCNQSFRTAIDKSYDGPSEDDDDLSGQSSGHETAASGSSRHGLDAEDGSKKKTKGKKKEKKSKGKKKTDHSLEDPDKKPKKKGFALLRFGKKKEDKSKDATKASKSKLEALSEEELGRIPDSRDGYDPRYTDIHSGHVTPDQASFPDVEDDESDPNYARINNFRQPPSPQPFVSRTPSPAAPTLQASSEELDGLYAKVNKPRPMVALQNQHRTQANRYLFVRYMIGDKVDDEQLRCPQTGVKRDPYDYPTHSRPVPRDPTAYPSHYNDFTASSHPGRVPLPQPGPQSSNPRYYPSSPQAGPHHRTAVRQDVPPSPTAGHRGRHYYEAVGGGAASPGRYTSPERYPVGGGRYASPERYGYTDERQPDPRRKNPVIGAV</sequence>
<accession>A0A6A4TE58</accession>